<evidence type="ECO:0000313" key="1">
    <source>
        <dbReference type="EMBL" id="NMB70291.1"/>
    </source>
</evidence>
<dbReference type="AlphaFoldDB" id="A0A7X9DKW7"/>
<evidence type="ECO:0000313" key="2">
    <source>
        <dbReference type="Proteomes" id="UP000526033"/>
    </source>
</evidence>
<name>A0A7X9DKW7_UNCKA</name>
<dbReference type="SFLD" id="SFLDS00003">
    <property type="entry name" value="Haloacid_Dehalogenase"/>
    <property type="match status" value="1"/>
</dbReference>
<dbReference type="NCBIfam" id="TIGR01549">
    <property type="entry name" value="HAD-SF-IA-v1"/>
    <property type="match status" value="1"/>
</dbReference>
<dbReference type="CDD" id="cd02603">
    <property type="entry name" value="HAD_sEH-N_like"/>
    <property type="match status" value="1"/>
</dbReference>
<dbReference type="SFLD" id="SFLDG01129">
    <property type="entry name" value="C1.5:_HAD__Beta-PGM__Phosphata"/>
    <property type="match status" value="1"/>
</dbReference>
<dbReference type="EMBL" id="JAAZNL010000046">
    <property type="protein sequence ID" value="NMB70291.1"/>
    <property type="molecule type" value="Genomic_DNA"/>
</dbReference>
<dbReference type="Gene3D" id="3.40.50.1000">
    <property type="entry name" value="HAD superfamily/HAD-like"/>
    <property type="match status" value="1"/>
</dbReference>
<reference evidence="1 2" key="1">
    <citation type="journal article" date="2020" name="Biotechnol. Biofuels">
        <title>New insights from the biogas microbiome by comprehensive genome-resolved metagenomics of nearly 1600 species originating from multiple anaerobic digesters.</title>
        <authorList>
            <person name="Campanaro S."/>
            <person name="Treu L."/>
            <person name="Rodriguez-R L.M."/>
            <person name="Kovalovszki A."/>
            <person name="Ziels R.M."/>
            <person name="Maus I."/>
            <person name="Zhu X."/>
            <person name="Kougias P.G."/>
            <person name="Basile A."/>
            <person name="Luo G."/>
            <person name="Schluter A."/>
            <person name="Konstantinidis K.T."/>
            <person name="Angelidaki I."/>
        </authorList>
    </citation>
    <scope>NUCLEOTIDE SEQUENCE [LARGE SCALE GENOMIC DNA]</scope>
    <source>
        <strain evidence="1">AS27yjCOA_165</strain>
    </source>
</reference>
<gene>
    <name evidence="1" type="ORF">GYA27_03770</name>
</gene>
<organism evidence="1 2">
    <name type="scientific">candidate division WWE3 bacterium</name>
    <dbReference type="NCBI Taxonomy" id="2053526"/>
    <lineage>
        <taxon>Bacteria</taxon>
        <taxon>Katanobacteria</taxon>
    </lineage>
</organism>
<sequence length="200" mass="23176">MIKAICFDLDGVYFLNGKTNFINSLKYLGVSENEAKRVFLKSDQMNKQYKLGKMSDEEFWAWALKEWNLSLSVKEIVDLLITGYEINREAVDYVRRLRARGYKTVICSNNFPARIIGLQHKFGFLEDFDVVVLSYEVGFDKPNKEIFRELIRKANVPPDQIVYSDDDPDKMGGARELGINTFVYTDFVAFVEHLQSLNVM</sequence>
<dbReference type="InterPro" id="IPR006439">
    <property type="entry name" value="HAD-SF_hydro_IA"/>
</dbReference>
<accession>A0A7X9DKW7</accession>
<dbReference type="Pfam" id="PF00702">
    <property type="entry name" value="Hydrolase"/>
    <property type="match status" value="1"/>
</dbReference>
<comment type="caution">
    <text evidence="1">The sequence shown here is derived from an EMBL/GenBank/DDBJ whole genome shotgun (WGS) entry which is preliminary data.</text>
</comment>
<proteinExistence type="predicted"/>
<dbReference type="InterPro" id="IPR036412">
    <property type="entry name" value="HAD-like_sf"/>
</dbReference>
<dbReference type="SUPFAM" id="SSF56784">
    <property type="entry name" value="HAD-like"/>
    <property type="match status" value="1"/>
</dbReference>
<dbReference type="Proteomes" id="UP000526033">
    <property type="component" value="Unassembled WGS sequence"/>
</dbReference>
<dbReference type="InterPro" id="IPR023214">
    <property type="entry name" value="HAD_sf"/>
</dbReference>
<dbReference type="NCBIfam" id="TIGR01509">
    <property type="entry name" value="HAD-SF-IA-v3"/>
    <property type="match status" value="1"/>
</dbReference>
<dbReference type="PANTHER" id="PTHR43611:SF3">
    <property type="entry name" value="FLAVIN MONONUCLEOTIDE HYDROLASE 1, CHLOROPLATIC"/>
    <property type="match status" value="1"/>
</dbReference>
<protein>
    <submittedName>
        <fullName evidence="1">HAD family phosphatase</fullName>
    </submittedName>
</protein>
<dbReference type="PANTHER" id="PTHR43611">
    <property type="entry name" value="ALPHA-D-GLUCOSE 1-PHOSPHATE PHOSPHATASE"/>
    <property type="match status" value="1"/>
</dbReference>